<evidence type="ECO:0000313" key="8">
    <source>
        <dbReference type="Proteomes" id="UP000233491"/>
    </source>
</evidence>
<dbReference type="PANTHER" id="PTHR32196">
    <property type="entry name" value="ABC TRANSPORTER PERMEASE PROTEIN YPHD-RELATED-RELATED"/>
    <property type="match status" value="1"/>
</dbReference>
<comment type="caution">
    <text evidence="7">The sequence shown here is derived from an EMBL/GenBank/DDBJ whole genome shotgun (WGS) entry which is preliminary data.</text>
</comment>
<evidence type="ECO:0000256" key="2">
    <source>
        <dbReference type="ARBA" id="ARBA00022475"/>
    </source>
</evidence>
<evidence type="ECO:0000256" key="4">
    <source>
        <dbReference type="ARBA" id="ARBA00022989"/>
    </source>
</evidence>
<dbReference type="OrthoDB" id="192433at2"/>
<protein>
    <submittedName>
        <fullName evidence="7">ABC transporter permease</fullName>
    </submittedName>
</protein>
<comment type="subcellular location">
    <subcellularLocation>
        <location evidence="1">Cell membrane</location>
        <topology evidence="1">Multi-pass membrane protein</topology>
    </subcellularLocation>
</comment>
<feature type="transmembrane region" description="Helical" evidence="6">
    <location>
        <begin position="256"/>
        <end position="274"/>
    </location>
</feature>
<evidence type="ECO:0000256" key="3">
    <source>
        <dbReference type="ARBA" id="ARBA00022692"/>
    </source>
</evidence>
<dbReference type="EMBL" id="PJNW01000016">
    <property type="protein sequence ID" value="PKR87809.1"/>
    <property type="molecule type" value="Genomic_DNA"/>
</dbReference>
<evidence type="ECO:0000256" key="6">
    <source>
        <dbReference type="SAM" id="Phobius"/>
    </source>
</evidence>
<dbReference type="GO" id="GO:0022857">
    <property type="term" value="F:transmembrane transporter activity"/>
    <property type="evidence" value="ECO:0007669"/>
    <property type="project" value="InterPro"/>
</dbReference>
<name>A0A1I4U058_9HYPH</name>
<keyword evidence="4 6" id="KW-1133">Transmembrane helix</keyword>
<dbReference type="Pfam" id="PF02653">
    <property type="entry name" value="BPD_transp_2"/>
    <property type="match status" value="1"/>
</dbReference>
<feature type="transmembrane region" description="Helical" evidence="6">
    <location>
        <begin position="21"/>
        <end position="45"/>
    </location>
</feature>
<dbReference type="RefSeq" id="WP_101290932.1">
    <property type="nucleotide sequence ID" value="NZ_FOUQ01000006.1"/>
</dbReference>
<keyword evidence="5 6" id="KW-0472">Membrane</keyword>
<accession>A0A1I4U058</accession>
<feature type="transmembrane region" description="Helical" evidence="6">
    <location>
        <begin position="57"/>
        <end position="75"/>
    </location>
</feature>
<reference evidence="7 8" key="1">
    <citation type="submission" date="2017-12" db="EMBL/GenBank/DDBJ databases">
        <title>Anaerobic carbon monoxide metabolism by Pleomorphomonas carboxyditropha sp. nov., a new mesophilic hydrogenogenic carboxidotroph.</title>
        <authorList>
            <person name="Esquivel-Elizondo S."/>
            <person name="Krajmalnik-Brown R."/>
        </authorList>
    </citation>
    <scope>NUCLEOTIDE SEQUENCE [LARGE SCALE GENOMIC DNA]</scope>
    <source>
        <strain evidence="7 8">R5-392</strain>
    </source>
</reference>
<dbReference type="PANTHER" id="PTHR32196:SF72">
    <property type="entry name" value="RIBOSE IMPORT PERMEASE PROTEIN RBSC"/>
    <property type="match status" value="1"/>
</dbReference>
<keyword evidence="3 6" id="KW-0812">Transmembrane</keyword>
<keyword evidence="2" id="KW-1003">Cell membrane</keyword>
<dbReference type="InterPro" id="IPR001851">
    <property type="entry name" value="ABC_transp_permease"/>
</dbReference>
<feature type="transmembrane region" description="Helical" evidence="6">
    <location>
        <begin position="281"/>
        <end position="299"/>
    </location>
</feature>
<feature type="transmembrane region" description="Helical" evidence="6">
    <location>
        <begin position="82"/>
        <end position="101"/>
    </location>
</feature>
<evidence type="ECO:0000313" key="7">
    <source>
        <dbReference type="EMBL" id="PKR87809.1"/>
    </source>
</evidence>
<dbReference type="CDD" id="cd06579">
    <property type="entry name" value="TM_PBP1_transp_AraH_like"/>
    <property type="match status" value="1"/>
</dbReference>
<sequence>MSAIKSETSSRLVKASWHEKAVARGGVVSIALFFAVVCIVFSLATDAFLTTPNLLNIVRQSAPLLIVASAMTFVITTGGIDLSVGSVLALTATLSAVLLQWGVPWPIVVLALLCLGAAVGALQGFFIAYEGIPAFIVTLAGLSVIRGIALLITGGYSIPVDPASGFNMIGRAWFIGMPVPALIAIVVLALAYTAFNETTFGRYVTGVGANAEAVRRAGVNTRLVTLMVYVLTGSAAALAGIILASRLGSGSSNSGQGFELDVIAAVVLGGTSLFGGRGSVVGTILGALTVAVIANGLILAHLSPFLTPIVTGSIILIAIWLNFRLFKGGSRSR</sequence>
<gene>
    <name evidence="7" type="ORF">CXZ10_19000</name>
</gene>
<feature type="transmembrane region" description="Helical" evidence="6">
    <location>
        <begin position="223"/>
        <end position="244"/>
    </location>
</feature>
<feature type="transmembrane region" description="Helical" evidence="6">
    <location>
        <begin position="107"/>
        <end position="127"/>
    </location>
</feature>
<organism evidence="7 8">
    <name type="scientific">Pleomorphomonas diazotrophica</name>
    <dbReference type="NCBI Taxonomy" id="1166257"/>
    <lineage>
        <taxon>Bacteria</taxon>
        <taxon>Pseudomonadati</taxon>
        <taxon>Pseudomonadota</taxon>
        <taxon>Alphaproteobacteria</taxon>
        <taxon>Hyphomicrobiales</taxon>
        <taxon>Pleomorphomonadaceae</taxon>
        <taxon>Pleomorphomonas</taxon>
    </lineage>
</organism>
<evidence type="ECO:0000256" key="1">
    <source>
        <dbReference type="ARBA" id="ARBA00004651"/>
    </source>
</evidence>
<dbReference type="GO" id="GO:0005886">
    <property type="term" value="C:plasma membrane"/>
    <property type="evidence" value="ECO:0007669"/>
    <property type="project" value="UniProtKB-SubCell"/>
</dbReference>
<feature type="transmembrane region" description="Helical" evidence="6">
    <location>
        <begin position="305"/>
        <end position="323"/>
    </location>
</feature>
<evidence type="ECO:0000256" key="5">
    <source>
        <dbReference type="ARBA" id="ARBA00023136"/>
    </source>
</evidence>
<feature type="transmembrane region" description="Helical" evidence="6">
    <location>
        <begin position="172"/>
        <end position="195"/>
    </location>
</feature>
<dbReference type="Proteomes" id="UP000233491">
    <property type="component" value="Unassembled WGS sequence"/>
</dbReference>
<feature type="transmembrane region" description="Helical" evidence="6">
    <location>
        <begin position="134"/>
        <end position="152"/>
    </location>
</feature>
<keyword evidence="8" id="KW-1185">Reference proteome</keyword>
<dbReference type="AlphaFoldDB" id="A0A1I4U058"/>
<proteinExistence type="predicted"/>